<dbReference type="EC" id="3.1.-.-" evidence="2"/>
<dbReference type="Proteomes" id="UP000502415">
    <property type="component" value="Chromosome"/>
</dbReference>
<dbReference type="PANTHER" id="PTHR39323">
    <property type="entry name" value="BLR1149 PROTEIN"/>
    <property type="match status" value="1"/>
</dbReference>
<gene>
    <name evidence="2" type="primary">pdeM</name>
    <name evidence="2" type="ORF">HH212_14690</name>
</gene>
<dbReference type="AlphaFoldDB" id="A0A7Z2VXY8"/>
<keyword evidence="2" id="KW-0255">Endonuclease</keyword>
<feature type="domain" description="Calcineurin-like phosphoesterase" evidence="1">
    <location>
        <begin position="58"/>
        <end position="146"/>
    </location>
</feature>
<dbReference type="Gene3D" id="3.60.21.10">
    <property type="match status" value="1"/>
</dbReference>
<keyword evidence="2" id="KW-0378">Hydrolase</keyword>
<protein>
    <submittedName>
        <fullName evidence="2">Ligase-associated DNA damage response endonuclease PdeM</fullName>
        <ecNumber evidence="2">3.1.-.-</ecNumber>
    </submittedName>
</protein>
<dbReference type="InterPro" id="IPR026336">
    <property type="entry name" value="PdeM-like"/>
</dbReference>
<dbReference type="InterPro" id="IPR029052">
    <property type="entry name" value="Metallo-depent_PP-like"/>
</dbReference>
<accession>A0A7Z2VXY8</accession>
<keyword evidence="2" id="KW-0436">Ligase</keyword>
<keyword evidence="2" id="KW-0540">Nuclease</keyword>
<dbReference type="PANTHER" id="PTHR39323:SF1">
    <property type="entry name" value="BLR1149 PROTEIN"/>
    <property type="match status" value="1"/>
</dbReference>
<sequence>MSAQHAKPVGGGHDAAAATVAGPETAAAAPAGALAIELAGERVLLLPQKALYWPRLGILAIADIHFGKAAAFRSFGIPVPRGTTTENLEALDALVAATGATHVLFLGDFLHARASHAAATQAAMLAWRLRHPALTLTLVRGNHDQHAGDPAAALGIHLVDEPHTLGPFSFCHHPDIAAPGYALAGHVHPAYRLATRSDTLRLPCFVVGPQRMILPSFGAFTGGYTVRAARGERIFVTSGDAVHSVR</sequence>
<dbReference type="Pfam" id="PF00149">
    <property type="entry name" value="Metallophos"/>
    <property type="match status" value="1"/>
</dbReference>
<proteinExistence type="predicted"/>
<dbReference type="EMBL" id="CP051685">
    <property type="protein sequence ID" value="QJE01125.1"/>
    <property type="molecule type" value="Genomic_DNA"/>
</dbReference>
<evidence type="ECO:0000313" key="3">
    <source>
        <dbReference type="Proteomes" id="UP000502415"/>
    </source>
</evidence>
<dbReference type="KEGG" id="mfy:HH212_14690"/>
<keyword evidence="3" id="KW-1185">Reference proteome</keyword>
<dbReference type="RefSeq" id="WP_170203154.1">
    <property type="nucleotide sequence ID" value="NZ_CP051685.1"/>
</dbReference>
<evidence type="ECO:0000259" key="1">
    <source>
        <dbReference type="Pfam" id="PF00149"/>
    </source>
</evidence>
<dbReference type="InterPro" id="IPR004843">
    <property type="entry name" value="Calcineurin-like_PHP"/>
</dbReference>
<dbReference type="SUPFAM" id="SSF56300">
    <property type="entry name" value="Metallo-dependent phosphatases"/>
    <property type="match status" value="1"/>
</dbReference>
<name>A0A7Z2VXY8_9BURK</name>
<reference evidence="2 3" key="1">
    <citation type="submission" date="2020-04" db="EMBL/GenBank/DDBJ databases">
        <title>Genome sequencing of novel species.</title>
        <authorList>
            <person name="Heo J."/>
            <person name="Kim S.-J."/>
            <person name="Kim J.-S."/>
            <person name="Hong S.-B."/>
            <person name="Kwon S.-W."/>
        </authorList>
    </citation>
    <scope>NUCLEOTIDE SEQUENCE [LARGE SCALE GENOMIC DNA]</scope>
    <source>
        <strain evidence="2 3">GN2-R2</strain>
    </source>
</reference>
<evidence type="ECO:0000313" key="2">
    <source>
        <dbReference type="EMBL" id="QJE01125.1"/>
    </source>
</evidence>
<dbReference type="GO" id="GO:0016787">
    <property type="term" value="F:hydrolase activity"/>
    <property type="evidence" value="ECO:0007669"/>
    <property type="project" value="UniProtKB-KW"/>
</dbReference>
<dbReference type="NCBIfam" id="TIGR04123">
    <property type="entry name" value="P_estr_lig_assc"/>
    <property type="match status" value="1"/>
</dbReference>
<organism evidence="2 3">
    <name type="scientific">Massilia forsythiae</name>
    <dbReference type="NCBI Taxonomy" id="2728020"/>
    <lineage>
        <taxon>Bacteria</taxon>
        <taxon>Pseudomonadati</taxon>
        <taxon>Pseudomonadota</taxon>
        <taxon>Betaproteobacteria</taxon>
        <taxon>Burkholderiales</taxon>
        <taxon>Oxalobacteraceae</taxon>
        <taxon>Telluria group</taxon>
        <taxon>Massilia</taxon>
    </lineage>
</organism>
<dbReference type="GO" id="GO:0016874">
    <property type="term" value="F:ligase activity"/>
    <property type="evidence" value="ECO:0007669"/>
    <property type="project" value="UniProtKB-KW"/>
</dbReference>
<dbReference type="GO" id="GO:0004519">
    <property type="term" value="F:endonuclease activity"/>
    <property type="evidence" value="ECO:0007669"/>
    <property type="project" value="UniProtKB-KW"/>
</dbReference>